<evidence type="ECO:0000313" key="2">
    <source>
        <dbReference type="Proteomes" id="UP001141552"/>
    </source>
</evidence>
<organism evidence="1 2">
    <name type="scientific">Turnera subulata</name>
    <dbReference type="NCBI Taxonomy" id="218843"/>
    <lineage>
        <taxon>Eukaryota</taxon>
        <taxon>Viridiplantae</taxon>
        <taxon>Streptophyta</taxon>
        <taxon>Embryophyta</taxon>
        <taxon>Tracheophyta</taxon>
        <taxon>Spermatophyta</taxon>
        <taxon>Magnoliopsida</taxon>
        <taxon>eudicotyledons</taxon>
        <taxon>Gunneridae</taxon>
        <taxon>Pentapetalae</taxon>
        <taxon>rosids</taxon>
        <taxon>fabids</taxon>
        <taxon>Malpighiales</taxon>
        <taxon>Passifloraceae</taxon>
        <taxon>Turnera</taxon>
    </lineage>
</organism>
<keyword evidence="2" id="KW-1185">Reference proteome</keyword>
<dbReference type="Proteomes" id="UP001141552">
    <property type="component" value="Unassembled WGS sequence"/>
</dbReference>
<comment type="caution">
    <text evidence="1">The sequence shown here is derived from an EMBL/GenBank/DDBJ whole genome shotgun (WGS) entry which is preliminary data.</text>
</comment>
<evidence type="ECO:0000313" key="1">
    <source>
        <dbReference type="EMBL" id="KAJ4830658.1"/>
    </source>
</evidence>
<proteinExistence type="predicted"/>
<dbReference type="EMBL" id="JAKUCV010005572">
    <property type="protein sequence ID" value="KAJ4830658.1"/>
    <property type="molecule type" value="Genomic_DNA"/>
</dbReference>
<reference evidence="1" key="1">
    <citation type="submission" date="2022-02" db="EMBL/GenBank/DDBJ databases">
        <authorList>
            <person name="Henning P.M."/>
            <person name="McCubbin A.G."/>
            <person name="Shore J.S."/>
        </authorList>
    </citation>
    <scope>NUCLEOTIDE SEQUENCE</scope>
    <source>
        <strain evidence="1">F60SS</strain>
        <tissue evidence="1">Leaves</tissue>
    </source>
</reference>
<name>A0A9Q0FFR5_9ROSI</name>
<gene>
    <name evidence="1" type="ORF">Tsubulata_033955</name>
</gene>
<protein>
    <submittedName>
        <fullName evidence="1">Uncharacterized protein</fullName>
    </submittedName>
</protein>
<dbReference type="AlphaFoldDB" id="A0A9Q0FFR5"/>
<sequence length="56" mass="6722">MQFWNWKRTLLESWIDNLAAIDVILYIPSFNFIRPKIIEKLKQKISFGLRSLLLIS</sequence>
<reference evidence="1" key="2">
    <citation type="journal article" date="2023" name="Plants (Basel)">
        <title>Annotation of the Turnera subulata (Passifloraceae) Draft Genome Reveals the S-Locus Evolved after the Divergence of Turneroideae from Passifloroideae in a Stepwise Manner.</title>
        <authorList>
            <person name="Henning P.M."/>
            <person name="Roalson E.H."/>
            <person name="Mir W."/>
            <person name="McCubbin A.G."/>
            <person name="Shore J.S."/>
        </authorList>
    </citation>
    <scope>NUCLEOTIDE SEQUENCE</scope>
    <source>
        <strain evidence="1">F60SS</strain>
    </source>
</reference>
<accession>A0A9Q0FFR5</accession>